<evidence type="ECO:0000313" key="11">
    <source>
        <dbReference type="Ensembl" id="ENSLCNP00005017326.1"/>
    </source>
</evidence>
<evidence type="ECO:0000313" key="12">
    <source>
        <dbReference type="Proteomes" id="UP000472241"/>
    </source>
</evidence>
<organism evidence="11 12">
    <name type="scientific">Lynx canadensis</name>
    <name type="common">Canada lynx</name>
    <name type="synonym">Felis canadensis</name>
    <dbReference type="NCBI Taxonomy" id="61383"/>
    <lineage>
        <taxon>Eukaryota</taxon>
        <taxon>Metazoa</taxon>
        <taxon>Chordata</taxon>
        <taxon>Craniata</taxon>
        <taxon>Vertebrata</taxon>
        <taxon>Euteleostomi</taxon>
        <taxon>Mammalia</taxon>
        <taxon>Eutheria</taxon>
        <taxon>Laurasiatheria</taxon>
        <taxon>Carnivora</taxon>
        <taxon>Feliformia</taxon>
        <taxon>Felidae</taxon>
        <taxon>Felinae</taxon>
        <taxon>Lynx</taxon>
    </lineage>
</organism>
<keyword evidence="6 9" id="KW-0211">Defensin</keyword>
<reference evidence="11" key="1">
    <citation type="submission" date="2025-08" db="UniProtKB">
        <authorList>
            <consortium name="Ensembl"/>
        </authorList>
    </citation>
    <scope>IDENTIFICATION</scope>
</reference>
<comment type="function">
    <text evidence="9">Has antibacterial activity.</text>
</comment>
<dbReference type="GO" id="GO:0045087">
    <property type="term" value="P:innate immune response"/>
    <property type="evidence" value="ECO:0007669"/>
    <property type="project" value="InterPro"/>
</dbReference>
<protein>
    <recommendedName>
        <fullName evidence="9">Beta-defensin</fullName>
    </recommendedName>
</protein>
<dbReference type="Ensembl" id="ENSLCNT00005019439.1">
    <property type="protein sequence ID" value="ENSLCNP00005017326.1"/>
    <property type="gene ID" value="ENSLCNG00005011408.1"/>
</dbReference>
<dbReference type="AlphaFoldDB" id="A0A667GQ70"/>
<name>A0A667GQ70_LYNCA</name>
<evidence type="ECO:0000256" key="5">
    <source>
        <dbReference type="ARBA" id="ARBA00022729"/>
    </source>
</evidence>
<evidence type="ECO:0000256" key="8">
    <source>
        <dbReference type="ARBA" id="ARBA00023157"/>
    </source>
</evidence>
<dbReference type="GO" id="GO:0005576">
    <property type="term" value="C:extracellular region"/>
    <property type="evidence" value="ECO:0007669"/>
    <property type="project" value="UniProtKB-SubCell"/>
</dbReference>
<feature type="domain" description="Beta-defensin" evidence="10">
    <location>
        <begin position="39"/>
        <end position="68"/>
    </location>
</feature>
<proteinExistence type="inferred from homology"/>
<dbReference type="PANTHER" id="PTHR15001">
    <property type="entry name" value="BETA-DEFENSIN 123-RELATED"/>
    <property type="match status" value="1"/>
</dbReference>
<keyword evidence="12" id="KW-1185">Reference proteome</keyword>
<evidence type="ECO:0000256" key="9">
    <source>
        <dbReference type="RuleBase" id="RU231113"/>
    </source>
</evidence>
<sequence length="80" mass="9157">MDIRCVFQVFQILSHSLSHVMLSCTLSGPNTYIRTAFSTCWGGKGVCRKLCGGNEDYHIFCDVRRLCCVNKKLLDVRVRR</sequence>
<dbReference type="PROSITE" id="PS51257">
    <property type="entry name" value="PROKAR_LIPOPROTEIN"/>
    <property type="match status" value="1"/>
</dbReference>
<keyword evidence="5" id="KW-0732">Signal</keyword>
<dbReference type="GO" id="GO:0042742">
    <property type="term" value="P:defense response to bacterium"/>
    <property type="evidence" value="ECO:0007669"/>
    <property type="project" value="UniProtKB-UniRule"/>
</dbReference>
<keyword evidence="4 9" id="KW-0929">Antimicrobial</keyword>
<evidence type="ECO:0000256" key="2">
    <source>
        <dbReference type="ARBA" id="ARBA00007371"/>
    </source>
</evidence>
<evidence type="ECO:0000256" key="1">
    <source>
        <dbReference type="ARBA" id="ARBA00004613"/>
    </source>
</evidence>
<dbReference type="Pfam" id="PF13841">
    <property type="entry name" value="Defensin_beta_2"/>
    <property type="match status" value="1"/>
</dbReference>
<evidence type="ECO:0000256" key="7">
    <source>
        <dbReference type="ARBA" id="ARBA00023022"/>
    </source>
</evidence>
<evidence type="ECO:0000256" key="4">
    <source>
        <dbReference type="ARBA" id="ARBA00022529"/>
    </source>
</evidence>
<accession>A0A667GQ70</accession>
<dbReference type="InterPro" id="IPR025933">
    <property type="entry name" value="Beta_defensin_dom"/>
</dbReference>
<keyword evidence="8" id="KW-1015">Disulfide bond</keyword>
<evidence type="ECO:0000256" key="6">
    <source>
        <dbReference type="ARBA" id="ARBA00022940"/>
    </source>
</evidence>
<keyword evidence="3 9" id="KW-0964">Secreted</keyword>
<comment type="subcellular location">
    <subcellularLocation>
        <location evidence="1 9">Secreted</location>
    </subcellularLocation>
</comment>
<dbReference type="PANTHER" id="PTHR15001:SF10">
    <property type="entry name" value="BETA-DEFENSIN 135"/>
    <property type="match status" value="1"/>
</dbReference>
<reference evidence="11" key="2">
    <citation type="submission" date="2025-09" db="UniProtKB">
        <authorList>
            <consortium name="Ensembl"/>
        </authorList>
    </citation>
    <scope>IDENTIFICATION</scope>
</reference>
<keyword evidence="7 9" id="KW-0044">Antibiotic</keyword>
<dbReference type="Proteomes" id="UP000472241">
    <property type="component" value="Unplaced"/>
</dbReference>
<comment type="similarity">
    <text evidence="2 9">Belongs to the beta-defensin family.</text>
</comment>
<evidence type="ECO:0000259" key="10">
    <source>
        <dbReference type="Pfam" id="PF13841"/>
    </source>
</evidence>
<dbReference type="InterPro" id="IPR050544">
    <property type="entry name" value="Beta-defensin"/>
</dbReference>
<evidence type="ECO:0000256" key="3">
    <source>
        <dbReference type="ARBA" id="ARBA00022525"/>
    </source>
</evidence>